<evidence type="ECO:0000259" key="2">
    <source>
        <dbReference type="PROSITE" id="PS50278"/>
    </source>
</evidence>
<evidence type="ECO:0000313" key="3">
    <source>
        <dbReference type="EMBL" id="EZA54643.1"/>
    </source>
</evidence>
<dbReference type="PANTHER" id="PTHR21719:SF1">
    <property type="entry name" value="FI06402P-RELATED"/>
    <property type="match status" value="1"/>
</dbReference>
<sequence length="165" mass="18882">MRGKSSKESLLIFFILILTTIDQAMMVLASHHNGHHHRVSRKIHLPRAMEATKRFPCRDPQSRSYNVRDLVQSMQSSESPNRPVYIVLKRCDSHSGCCTSPDLSCAPVQSSIYYEEVEVEVWSLLTNSTRRTWIRVEQHGRCSCEISNSSDRLRADIQPPATEIL</sequence>
<proteinExistence type="predicted"/>
<accession>A0A026WFE6</accession>
<evidence type="ECO:0000313" key="5">
    <source>
        <dbReference type="Proteomes" id="UP000053097"/>
    </source>
</evidence>
<dbReference type="Proteomes" id="UP000279307">
    <property type="component" value="Chromosome 7"/>
</dbReference>
<dbReference type="EMBL" id="KK107238">
    <property type="protein sequence ID" value="EZA54643.1"/>
    <property type="molecule type" value="Genomic_DNA"/>
</dbReference>
<evidence type="ECO:0000313" key="4">
    <source>
        <dbReference type="EMBL" id="RLU20083.1"/>
    </source>
</evidence>
<dbReference type="SUPFAM" id="SSF57501">
    <property type="entry name" value="Cystine-knot cytokines"/>
    <property type="match status" value="1"/>
</dbReference>
<organism evidence="3 5">
    <name type="scientific">Ooceraea biroi</name>
    <name type="common">Clonal raider ant</name>
    <name type="synonym">Cerapachys biroi</name>
    <dbReference type="NCBI Taxonomy" id="2015173"/>
    <lineage>
        <taxon>Eukaryota</taxon>
        <taxon>Metazoa</taxon>
        <taxon>Ecdysozoa</taxon>
        <taxon>Arthropoda</taxon>
        <taxon>Hexapoda</taxon>
        <taxon>Insecta</taxon>
        <taxon>Pterygota</taxon>
        <taxon>Neoptera</taxon>
        <taxon>Endopterygota</taxon>
        <taxon>Hymenoptera</taxon>
        <taxon>Apocrita</taxon>
        <taxon>Aculeata</taxon>
        <taxon>Formicoidea</taxon>
        <taxon>Formicidae</taxon>
        <taxon>Dorylinae</taxon>
        <taxon>Ooceraea</taxon>
    </lineage>
</organism>
<feature type="domain" description="Platelet-derived growth factor (PDGF) family profile" evidence="2">
    <location>
        <begin position="44"/>
        <end position="149"/>
    </location>
</feature>
<keyword evidence="5" id="KW-1185">Reference proteome</keyword>
<dbReference type="GO" id="GO:0016020">
    <property type="term" value="C:membrane"/>
    <property type="evidence" value="ECO:0007669"/>
    <property type="project" value="InterPro"/>
</dbReference>
<gene>
    <name evidence="4" type="ORF">DMN91_006689</name>
    <name evidence="3" type="ORF">X777_04928</name>
</gene>
<reference evidence="4" key="2">
    <citation type="journal article" date="2018" name="Genome Res.">
        <title>The genomic architecture and molecular evolution of ant odorant receptors.</title>
        <authorList>
            <person name="McKenzie S.K."/>
            <person name="Kronauer D.J.C."/>
        </authorList>
    </citation>
    <scope>NUCLEOTIDE SEQUENCE [LARGE SCALE GENOMIC DNA]</scope>
    <source>
        <strain evidence="4">Clonal line C1</strain>
    </source>
</reference>
<name>A0A026WFE6_OOCBI</name>
<keyword evidence="1" id="KW-0732">Signal</keyword>
<reference evidence="3 5" key="1">
    <citation type="journal article" date="2014" name="Curr. Biol.">
        <title>The genome of the clonal raider ant Cerapachys biroi.</title>
        <authorList>
            <person name="Oxley P.R."/>
            <person name="Ji L."/>
            <person name="Fetter-Pruneda I."/>
            <person name="McKenzie S.K."/>
            <person name="Li C."/>
            <person name="Hu H."/>
            <person name="Zhang G."/>
            <person name="Kronauer D.J."/>
        </authorList>
    </citation>
    <scope>NUCLEOTIDE SEQUENCE [LARGE SCALE GENOMIC DNA]</scope>
</reference>
<dbReference type="InterPro" id="IPR000072">
    <property type="entry name" value="PDGF/VEGF_dom"/>
</dbReference>
<feature type="signal peptide" evidence="1">
    <location>
        <begin position="1"/>
        <end position="29"/>
    </location>
</feature>
<dbReference type="AlphaFoldDB" id="A0A026WFE6"/>
<dbReference type="PROSITE" id="PS50278">
    <property type="entry name" value="PDGF_2"/>
    <property type="match status" value="1"/>
</dbReference>
<dbReference type="PANTHER" id="PTHR21719">
    <property type="entry name" value="FI06402P-RELATED"/>
    <property type="match status" value="1"/>
</dbReference>
<dbReference type="GO" id="GO:0035099">
    <property type="term" value="P:hemocyte migration"/>
    <property type="evidence" value="ECO:0007669"/>
    <property type="project" value="TreeGrafter"/>
</dbReference>
<reference evidence="4" key="3">
    <citation type="submission" date="2018-07" db="EMBL/GenBank/DDBJ databases">
        <authorList>
            <person name="Mckenzie S.K."/>
            <person name="Kronauer D.J.C."/>
        </authorList>
    </citation>
    <scope>NUCLEOTIDE SEQUENCE</scope>
    <source>
        <strain evidence="4">Clonal line C1</strain>
    </source>
</reference>
<dbReference type="Gene3D" id="2.10.90.10">
    <property type="entry name" value="Cystine-knot cytokines"/>
    <property type="match status" value="1"/>
</dbReference>
<dbReference type="GO" id="GO:0008083">
    <property type="term" value="F:growth factor activity"/>
    <property type="evidence" value="ECO:0007669"/>
    <property type="project" value="InterPro"/>
</dbReference>
<dbReference type="OMA" id="DGHSGCC"/>
<protein>
    <recommendedName>
        <fullName evidence="2">Platelet-derived growth factor (PDGF) family profile domain-containing protein</fullName>
    </recommendedName>
</protein>
<evidence type="ECO:0000256" key="1">
    <source>
        <dbReference type="SAM" id="SignalP"/>
    </source>
</evidence>
<dbReference type="Proteomes" id="UP000053097">
    <property type="component" value="Unassembled WGS sequence"/>
</dbReference>
<dbReference type="InterPro" id="IPR029034">
    <property type="entry name" value="Cystine-knot_cytokine"/>
</dbReference>
<dbReference type="EMBL" id="QOIP01000007">
    <property type="protein sequence ID" value="RLU20083.1"/>
    <property type="molecule type" value="Genomic_DNA"/>
</dbReference>
<feature type="chain" id="PRO_5033208131" description="Platelet-derived growth factor (PDGF) family profile domain-containing protein" evidence="1">
    <location>
        <begin position="30"/>
        <end position="165"/>
    </location>
</feature>
<dbReference type="OrthoDB" id="7659262at2759"/>
<dbReference type="Pfam" id="PF00341">
    <property type="entry name" value="PDGF"/>
    <property type="match status" value="1"/>
</dbReference>